<keyword evidence="2" id="KW-1185">Reference proteome</keyword>
<dbReference type="PANTHER" id="PTHR17224:SF4">
    <property type="entry name" value="PEPTIDYL-TRNA HYDROLASE, MITOCHONDRIAL"/>
    <property type="match status" value="1"/>
</dbReference>
<name>A0ABD1NHC1_9FABA</name>
<sequence length="132" mass="15399">MPFVRGITNGIRVGPLTQYGVVRGRTKQKLGWVTFWEIFQKVCKLKNVIYHFKGNGEFPRLRIGIRSPPRQMDPKAFLLQKFHVTARHRIDEALQEGVDGLKFLLSKSLAEIAKRFNKEQKYKHLRVQNLPV</sequence>
<dbReference type="Proteomes" id="UP001603857">
    <property type="component" value="Unassembled WGS sequence"/>
</dbReference>
<proteinExistence type="predicted"/>
<protein>
    <submittedName>
        <fullName evidence="1">Uncharacterized protein</fullName>
    </submittedName>
</protein>
<reference evidence="1 2" key="1">
    <citation type="submission" date="2024-08" db="EMBL/GenBank/DDBJ databases">
        <title>Insights into the chromosomal genome structure of Flemingia macrophylla.</title>
        <authorList>
            <person name="Ding Y."/>
            <person name="Zhao Y."/>
            <person name="Bi W."/>
            <person name="Wu M."/>
            <person name="Zhao G."/>
            <person name="Gong Y."/>
            <person name="Li W."/>
            <person name="Zhang P."/>
        </authorList>
    </citation>
    <scope>NUCLEOTIDE SEQUENCE [LARGE SCALE GENOMIC DNA]</scope>
    <source>
        <strain evidence="1">DYQJB</strain>
        <tissue evidence="1">Leaf</tissue>
    </source>
</reference>
<dbReference type="InterPro" id="IPR036416">
    <property type="entry name" value="Pept_tRNA_hydro_sf"/>
</dbReference>
<comment type="caution">
    <text evidence="1">The sequence shown here is derived from an EMBL/GenBank/DDBJ whole genome shotgun (WGS) entry which is preliminary data.</text>
</comment>
<dbReference type="PANTHER" id="PTHR17224">
    <property type="entry name" value="PEPTIDYL-TRNA HYDROLASE"/>
    <property type="match status" value="1"/>
</dbReference>
<dbReference type="EMBL" id="JBGMDY010000001">
    <property type="protein sequence ID" value="KAL2347341.1"/>
    <property type="molecule type" value="Genomic_DNA"/>
</dbReference>
<dbReference type="Pfam" id="PF01195">
    <property type="entry name" value="Pept_tRNA_hydro"/>
    <property type="match status" value="1"/>
</dbReference>
<dbReference type="InterPro" id="IPR001328">
    <property type="entry name" value="Pept_tRNA_hydro"/>
</dbReference>
<dbReference type="Gene3D" id="3.40.50.1470">
    <property type="entry name" value="Peptidyl-tRNA hydrolase"/>
    <property type="match status" value="1"/>
</dbReference>
<gene>
    <name evidence="1" type="ORF">Fmac_001341</name>
</gene>
<evidence type="ECO:0000313" key="1">
    <source>
        <dbReference type="EMBL" id="KAL2347341.1"/>
    </source>
</evidence>
<evidence type="ECO:0000313" key="2">
    <source>
        <dbReference type="Proteomes" id="UP001603857"/>
    </source>
</evidence>
<organism evidence="1 2">
    <name type="scientific">Flemingia macrophylla</name>
    <dbReference type="NCBI Taxonomy" id="520843"/>
    <lineage>
        <taxon>Eukaryota</taxon>
        <taxon>Viridiplantae</taxon>
        <taxon>Streptophyta</taxon>
        <taxon>Embryophyta</taxon>
        <taxon>Tracheophyta</taxon>
        <taxon>Spermatophyta</taxon>
        <taxon>Magnoliopsida</taxon>
        <taxon>eudicotyledons</taxon>
        <taxon>Gunneridae</taxon>
        <taxon>Pentapetalae</taxon>
        <taxon>rosids</taxon>
        <taxon>fabids</taxon>
        <taxon>Fabales</taxon>
        <taxon>Fabaceae</taxon>
        <taxon>Papilionoideae</taxon>
        <taxon>50 kb inversion clade</taxon>
        <taxon>NPAAA clade</taxon>
        <taxon>indigoferoid/millettioid clade</taxon>
        <taxon>Phaseoleae</taxon>
        <taxon>Flemingia</taxon>
    </lineage>
</organism>
<accession>A0ABD1NHC1</accession>
<dbReference type="AlphaFoldDB" id="A0ABD1NHC1"/>
<dbReference type="SUPFAM" id="SSF53178">
    <property type="entry name" value="Peptidyl-tRNA hydrolase-like"/>
    <property type="match status" value="1"/>
</dbReference>